<sequence>MLLEEITRKQEELVQTVYMHGLDSKITIQCSQDLDELIIEYQSSLLKVAAC</sequence>
<accession>A0ABT9ZN44</accession>
<dbReference type="EMBL" id="JAUSUG010000001">
    <property type="protein sequence ID" value="MDQ0252647.1"/>
    <property type="molecule type" value="Genomic_DNA"/>
</dbReference>
<evidence type="ECO:0000313" key="2">
    <source>
        <dbReference type="Proteomes" id="UP001230005"/>
    </source>
</evidence>
<organism evidence="1 2">
    <name type="scientific">Evansella vedderi</name>
    <dbReference type="NCBI Taxonomy" id="38282"/>
    <lineage>
        <taxon>Bacteria</taxon>
        <taxon>Bacillati</taxon>
        <taxon>Bacillota</taxon>
        <taxon>Bacilli</taxon>
        <taxon>Bacillales</taxon>
        <taxon>Bacillaceae</taxon>
        <taxon>Evansella</taxon>
    </lineage>
</organism>
<dbReference type="InterPro" id="IPR036638">
    <property type="entry name" value="HLH_DNA-bd_sf"/>
</dbReference>
<proteinExistence type="predicted"/>
<keyword evidence="2" id="KW-1185">Reference proteome</keyword>
<dbReference type="Gene3D" id="4.10.280.10">
    <property type="entry name" value="Helix-loop-helix DNA-binding domain"/>
    <property type="match status" value="1"/>
</dbReference>
<reference evidence="1 2" key="1">
    <citation type="submission" date="2023-07" db="EMBL/GenBank/DDBJ databases">
        <title>Genomic Encyclopedia of Type Strains, Phase IV (KMG-IV): sequencing the most valuable type-strain genomes for metagenomic binning, comparative biology and taxonomic classification.</title>
        <authorList>
            <person name="Goeker M."/>
        </authorList>
    </citation>
    <scope>NUCLEOTIDE SEQUENCE [LARGE SCALE GENOMIC DNA]</scope>
    <source>
        <strain evidence="1 2">DSM 9768</strain>
    </source>
</reference>
<dbReference type="Proteomes" id="UP001230005">
    <property type="component" value="Unassembled WGS sequence"/>
</dbReference>
<evidence type="ECO:0008006" key="3">
    <source>
        <dbReference type="Google" id="ProtNLM"/>
    </source>
</evidence>
<dbReference type="RefSeq" id="WP_307320279.1">
    <property type="nucleotide sequence ID" value="NZ_JAUSUG010000001.1"/>
</dbReference>
<gene>
    <name evidence="1" type="ORF">J2S74_000019</name>
</gene>
<dbReference type="InterPro" id="IPR018540">
    <property type="entry name" value="Spo0E-like"/>
</dbReference>
<protein>
    <recommendedName>
        <fullName evidence="3">Spo0E like sporulation regulatory protein</fullName>
    </recommendedName>
</protein>
<name>A0ABT9ZN44_9BACI</name>
<dbReference type="Pfam" id="PF09388">
    <property type="entry name" value="SpoOE-like"/>
    <property type="match status" value="1"/>
</dbReference>
<dbReference type="SUPFAM" id="SSF140500">
    <property type="entry name" value="BAS1536-like"/>
    <property type="match status" value="1"/>
</dbReference>
<evidence type="ECO:0000313" key="1">
    <source>
        <dbReference type="EMBL" id="MDQ0252647.1"/>
    </source>
</evidence>
<dbReference type="InterPro" id="IPR037208">
    <property type="entry name" value="Spo0E-like_sf"/>
</dbReference>
<comment type="caution">
    <text evidence="1">The sequence shown here is derived from an EMBL/GenBank/DDBJ whole genome shotgun (WGS) entry which is preliminary data.</text>
</comment>